<name>A0A450W958_9GAMM</name>
<evidence type="ECO:0000256" key="1">
    <source>
        <dbReference type="SAM" id="MobiDB-lite"/>
    </source>
</evidence>
<reference evidence="2" key="1">
    <citation type="submission" date="2019-02" db="EMBL/GenBank/DDBJ databases">
        <authorList>
            <person name="Gruber-Vodicka R. H."/>
            <person name="Seah K. B. B."/>
        </authorList>
    </citation>
    <scope>NUCLEOTIDE SEQUENCE</scope>
    <source>
        <strain evidence="2">BECK_S313</strain>
    </source>
</reference>
<feature type="compositionally biased region" description="Low complexity" evidence="1">
    <location>
        <begin position="105"/>
        <end position="116"/>
    </location>
</feature>
<protein>
    <submittedName>
        <fullName evidence="2">Uncharacterized protein</fullName>
    </submittedName>
</protein>
<dbReference type="AlphaFoldDB" id="A0A450W958"/>
<feature type="region of interest" description="Disordered" evidence="1">
    <location>
        <begin position="103"/>
        <end position="123"/>
    </location>
</feature>
<gene>
    <name evidence="2" type="ORF">BECKLPF1236B_GA0070989_10497</name>
</gene>
<sequence>MLARSNRTEAGWISAYAPIPSETLFFRYLEMILNCNKMMMQSKFAPGTGWRSAPRRLTLGHGYGFIGPRRSLASGSLPKTSRASNTGPSTHIRFMAGPFPVVSGTTQPAQAPTPQAMNSSKQT</sequence>
<proteinExistence type="predicted"/>
<organism evidence="2">
    <name type="scientific">Candidatus Kentrum sp. LPFa</name>
    <dbReference type="NCBI Taxonomy" id="2126335"/>
    <lineage>
        <taxon>Bacteria</taxon>
        <taxon>Pseudomonadati</taxon>
        <taxon>Pseudomonadota</taxon>
        <taxon>Gammaproteobacteria</taxon>
        <taxon>Candidatus Kentrum</taxon>
    </lineage>
</organism>
<dbReference type="EMBL" id="CAADFK010000049">
    <property type="protein sequence ID" value="VFK13569.1"/>
    <property type="molecule type" value="Genomic_DNA"/>
</dbReference>
<evidence type="ECO:0000313" key="2">
    <source>
        <dbReference type="EMBL" id="VFK13569.1"/>
    </source>
</evidence>
<accession>A0A450W958</accession>